<comment type="subcellular location">
    <subcellularLocation>
        <location evidence="1">Membrane</location>
        <topology evidence="1">Multi-pass membrane protein</topology>
    </subcellularLocation>
</comment>
<evidence type="ECO:0000259" key="6">
    <source>
        <dbReference type="Pfam" id="PF04932"/>
    </source>
</evidence>
<dbReference type="Proteomes" id="UP000294746">
    <property type="component" value="Unassembled WGS sequence"/>
</dbReference>
<keyword evidence="2 5" id="KW-0812">Transmembrane</keyword>
<evidence type="ECO:0000256" key="2">
    <source>
        <dbReference type="ARBA" id="ARBA00022692"/>
    </source>
</evidence>
<dbReference type="OrthoDB" id="2986203at2"/>
<comment type="caution">
    <text evidence="7">The sequence shown here is derived from an EMBL/GenBank/DDBJ whole genome shotgun (WGS) entry which is preliminary data.</text>
</comment>
<sequence length="446" mass="50995">MNMERNQHVVNNLTAFLYLSILLSPFLPPVALGLLSCATIYYVRGNWEFRSWPEVVFLGFMLVTIISWCYNPTWYHLKDLHITFPIGIVPLATFGAYYMLSMWTRKVLNFSWRDLQKVYLLFWLGGLYVAAIVFLQQLDWYGLHATWLGDLLDFYRTNRYQSERSIRSIGTTGNSNLTAALLICFALLSIYASSVLKGKWKKTLAFSMFFLFCTAIAYTGSRGAWIGLVIGLIVQVWMTGQRKWTVGLFAAFVGIVAFFPSIIPRKDTLATTIDDRFQVWSTSWQIFQDNWLLGTLPIHFGQLYKQITGKIIYHAHNVVLGVASEYGVIGLFLFSALIFMTIRRARAWRKAANQKGEKRLAGMLISQTVALLGHGMYDYPIVSPQVGLLFMLSVVMIHTQYERRCVVRPNWSDDEESADKLKAATSYPLKHVSAVLSIRKIKKNES</sequence>
<dbReference type="Pfam" id="PF04932">
    <property type="entry name" value="Wzy_C"/>
    <property type="match status" value="1"/>
</dbReference>
<dbReference type="GO" id="GO:0016020">
    <property type="term" value="C:membrane"/>
    <property type="evidence" value="ECO:0007669"/>
    <property type="project" value="UniProtKB-SubCell"/>
</dbReference>
<feature type="transmembrane region" description="Helical" evidence="5">
    <location>
        <begin position="360"/>
        <end position="377"/>
    </location>
</feature>
<evidence type="ECO:0000313" key="8">
    <source>
        <dbReference type="Proteomes" id="UP000294746"/>
    </source>
</evidence>
<feature type="transmembrane region" description="Helical" evidence="5">
    <location>
        <begin position="15"/>
        <end position="43"/>
    </location>
</feature>
<reference evidence="7 8" key="1">
    <citation type="submission" date="2019-03" db="EMBL/GenBank/DDBJ databases">
        <title>Genomic Encyclopedia of Type Strains, Phase IV (KMG-IV): sequencing the most valuable type-strain genomes for metagenomic binning, comparative biology and taxonomic classification.</title>
        <authorList>
            <person name="Goeker M."/>
        </authorList>
    </citation>
    <scope>NUCLEOTIDE SEQUENCE [LARGE SCALE GENOMIC DNA]</scope>
    <source>
        <strain evidence="7 8">DSM 46831</strain>
    </source>
</reference>
<accession>A0A4R2SDI8</accession>
<dbReference type="EMBL" id="SLXV01000012">
    <property type="protein sequence ID" value="TCP69155.1"/>
    <property type="molecule type" value="Genomic_DNA"/>
</dbReference>
<evidence type="ECO:0000256" key="4">
    <source>
        <dbReference type="ARBA" id="ARBA00023136"/>
    </source>
</evidence>
<evidence type="ECO:0000256" key="3">
    <source>
        <dbReference type="ARBA" id="ARBA00022989"/>
    </source>
</evidence>
<feature type="transmembrane region" description="Helical" evidence="5">
    <location>
        <begin position="383"/>
        <end position="401"/>
    </location>
</feature>
<feature type="transmembrane region" description="Helical" evidence="5">
    <location>
        <begin position="224"/>
        <end position="239"/>
    </location>
</feature>
<evidence type="ECO:0000313" key="7">
    <source>
        <dbReference type="EMBL" id="TCP69155.1"/>
    </source>
</evidence>
<dbReference type="AlphaFoldDB" id="A0A4R2SDI8"/>
<organism evidence="7 8">
    <name type="scientific">Baia soyae</name>
    <dbReference type="NCBI Taxonomy" id="1544746"/>
    <lineage>
        <taxon>Bacteria</taxon>
        <taxon>Bacillati</taxon>
        <taxon>Bacillota</taxon>
        <taxon>Bacilli</taxon>
        <taxon>Bacillales</taxon>
        <taxon>Thermoactinomycetaceae</taxon>
        <taxon>Baia</taxon>
    </lineage>
</organism>
<evidence type="ECO:0000256" key="1">
    <source>
        <dbReference type="ARBA" id="ARBA00004141"/>
    </source>
</evidence>
<keyword evidence="7" id="KW-0436">Ligase</keyword>
<feature type="transmembrane region" description="Helical" evidence="5">
    <location>
        <begin position="55"/>
        <end position="74"/>
    </location>
</feature>
<dbReference type="InterPro" id="IPR051533">
    <property type="entry name" value="WaaL-like"/>
</dbReference>
<feature type="transmembrane region" description="Helical" evidence="5">
    <location>
        <begin position="120"/>
        <end position="138"/>
    </location>
</feature>
<protein>
    <submittedName>
        <fullName evidence="7">O-antigen ligase</fullName>
    </submittedName>
</protein>
<proteinExistence type="predicted"/>
<keyword evidence="4 5" id="KW-0472">Membrane</keyword>
<feature type="transmembrane region" description="Helical" evidence="5">
    <location>
        <begin position="177"/>
        <end position="196"/>
    </location>
</feature>
<gene>
    <name evidence="7" type="ORF">EDD57_11219</name>
</gene>
<feature type="transmembrane region" description="Helical" evidence="5">
    <location>
        <begin position="318"/>
        <end position="339"/>
    </location>
</feature>
<dbReference type="InterPro" id="IPR007016">
    <property type="entry name" value="O-antigen_ligase-rel_domated"/>
</dbReference>
<feature type="domain" description="O-antigen ligase-related" evidence="6">
    <location>
        <begin position="208"/>
        <end position="334"/>
    </location>
</feature>
<dbReference type="GO" id="GO:0016874">
    <property type="term" value="F:ligase activity"/>
    <property type="evidence" value="ECO:0007669"/>
    <property type="project" value="UniProtKB-KW"/>
</dbReference>
<dbReference type="PANTHER" id="PTHR37422">
    <property type="entry name" value="TEICHURONIC ACID BIOSYNTHESIS PROTEIN TUAE"/>
    <property type="match status" value="1"/>
</dbReference>
<name>A0A4R2SDI8_9BACL</name>
<keyword evidence="8" id="KW-1185">Reference proteome</keyword>
<evidence type="ECO:0000256" key="5">
    <source>
        <dbReference type="SAM" id="Phobius"/>
    </source>
</evidence>
<keyword evidence="3 5" id="KW-1133">Transmembrane helix</keyword>
<feature type="transmembrane region" description="Helical" evidence="5">
    <location>
        <begin position="80"/>
        <end position="100"/>
    </location>
</feature>
<dbReference type="PANTHER" id="PTHR37422:SF13">
    <property type="entry name" value="LIPOPOLYSACCHARIDE BIOSYNTHESIS PROTEIN PA4999-RELATED"/>
    <property type="match status" value="1"/>
</dbReference>
<feature type="transmembrane region" description="Helical" evidence="5">
    <location>
        <begin position="246"/>
        <end position="263"/>
    </location>
</feature>